<evidence type="ECO:0000256" key="1">
    <source>
        <dbReference type="ARBA" id="ARBA00004651"/>
    </source>
</evidence>
<accession>A0ABX8S756</accession>
<dbReference type="NCBIfam" id="TIGR00879">
    <property type="entry name" value="SP"/>
    <property type="match status" value="1"/>
</dbReference>
<keyword evidence="13" id="KW-1185">Reference proteome</keyword>
<feature type="transmembrane region" description="Helical" evidence="10">
    <location>
        <begin position="276"/>
        <end position="299"/>
    </location>
</feature>
<sequence length="496" mass="52441">MSEQRPSGDRAAEGVSAEDDSAQDSGRGAVRVASVAALGGLLFGYDSSVINGAVSAIEDQFSVSSGVLGFAVASALLGAAAGAMTAGRLADRFGRLFVMRIAAVLFLISAIGTGFAPNLFLLIVFRIVGGFGVGLASVIAPAYIAEVSPARIRGRLGSLQQLAIVTGIFLSVLVDYLLARAAGGSREELWFGLEAWRWMFLAMSIPAITYGLLALTIPESPRYLVAKHRIAAARKVLTTVLGDKHVDITINRIETTLASEKPPSWRDTLKPGGHGLLPIVWVGILLSVFQQAVGINVIFYYSNVLWESVGFTEDDSFKITVFTSVVNIATTLVAIALVDRIGRRPLLLIGSAGMGVTLAVMALIFGTAPVVDGAPDLSEHWGGAAGPVALVAANLFVVAFGMSWGPVVWVLLGEMFPNRIRAAALSMAAAAQWIANWAITTSFPPLKALSLGLAYGMYATFAVLSFFFVSKWVFETKGRTLEDMQVHLGDTSATAR</sequence>
<evidence type="ECO:0000256" key="10">
    <source>
        <dbReference type="SAM" id="Phobius"/>
    </source>
</evidence>
<dbReference type="Gene3D" id="1.20.1250.20">
    <property type="entry name" value="MFS general substrate transporter like domains"/>
    <property type="match status" value="2"/>
</dbReference>
<feature type="transmembrane region" description="Helical" evidence="10">
    <location>
        <begin position="198"/>
        <end position="217"/>
    </location>
</feature>
<dbReference type="PROSITE" id="PS00217">
    <property type="entry name" value="SUGAR_TRANSPORT_2"/>
    <property type="match status" value="1"/>
</dbReference>
<evidence type="ECO:0000313" key="13">
    <source>
        <dbReference type="Proteomes" id="UP000887023"/>
    </source>
</evidence>
<keyword evidence="3 8" id="KW-0813">Transport</keyword>
<dbReference type="PANTHER" id="PTHR48023">
    <property type="entry name" value="D-XYLOSE-PROTON SYMPORTER-LIKE 2"/>
    <property type="match status" value="1"/>
</dbReference>
<dbReference type="InterPro" id="IPR005828">
    <property type="entry name" value="MFS_sugar_transport-like"/>
</dbReference>
<feature type="domain" description="Major facilitator superfamily (MFS) profile" evidence="11">
    <location>
        <begin position="32"/>
        <end position="477"/>
    </location>
</feature>
<evidence type="ECO:0000256" key="8">
    <source>
        <dbReference type="RuleBase" id="RU003346"/>
    </source>
</evidence>
<keyword evidence="4" id="KW-1003">Cell membrane</keyword>
<dbReference type="EMBL" id="CP079105">
    <property type="protein sequence ID" value="QXQ13674.1"/>
    <property type="molecule type" value="Genomic_DNA"/>
</dbReference>
<evidence type="ECO:0000256" key="7">
    <source>
        <dbReference type="ARBA" id="ARBA00023136"/>
    </source>
</evidence>
<feature type="transmembrane region" description="Helical" evidence="10">
    <location>
        <begin position="97"/>
        <end position="117"/>
    </location>
</feature>
<comment type="subcellular location">
    <subcellularLocation>
        <location evidence="1">Cell membrane</location>
        <topology evidence="1">Multi-pass membrane protein</topology>
    </subcellularLocation>
</comment>
<dbReference type="CDD" id="cd17359">
    <property type="entry name" value="MFS_XylE_like"/>
    <property type="match status" value="1"/>
</dbReference>
<dbReference type="InterPro" id="IPR020846">
    <property type="entry name" value="MFS_dom"/>
</dbReference>
<name>A0ABX8S756_9ACTN</name>
<evidence type="ECO:0000256" key="9">
    <source>
        <dbReference type="SAM" id="MobiDB-lite"/>
    </source>
</evidence>
<dbReference type="PRINTS" id="PR00171">
    <property type="entry name" value="SUGRTRNSPORT"/>
</dbReference>
<dbReference type="InterPro" id="IPR005829">
    <property type="entry name" value="Sugar_transporter_CS"/>
</dbReference>
<keyword evidence="6 10" id="KW-1133">Transmembrane helix</keyword>
<evidence type="ECO:0000256" key="5">
    <source>
        <dbReference type="ARBA" id="ARBA00022692"/>
    </source>
</evidence>
<feature type="transmembrane region" description="Helical" evidence="10">
    <location>
        <begin position="123"/>
        <end position="144"/>
    </location>
</feature>
<evidence type="ECO:0000256" key="3">
    <source>
        <dbReference type="ARBA" id="ARBA00022448"/>
    </source>
</evidence>
<evidence type="ECO:0000256" key="6">
    <source>
        <dbReference type="ARBA" id="ARBA00022989"/>
    </source>
</evidence>
<proteinExistence type="inferred from homology"/>
<feature type="region of interest" description="Disordered" evidence="9">
    <location>
        <begin position="1"/>
        <end position="25"/>
    </location>
</feature>
<comment type="similarity">
    <text evidence="2 8">Belongs to the major facilitator superfamily. Sugar transporter (TC 2.A.1.1) family.</text>
</comment>
<dbReference type="Proteomes" id="UP000887023">
    <property type="component" value="Chromosome"/>
</dbReference>
<dbReference type="SUPFAM" id="SSF103473">
    <property type="entry name" value="MFS general substrate transporter"/>
    <property type="match status" value="1"/>
</dbReference>
<evidence type="ECO:0000259" key="11">
    <source>
        <dbReference type="PROSITE" id="PS50850"/>
    </source>
</evidence>
<dbReference type="PROSITE" id="PS00216">
    <property type="entry name" value="SUGAR_TRANSPORT_1"/>
    <property type="match status" value="1"/>
</dbReference>
<protein>
    <submittedName>
        <fullName evidence="12">Sugar porter family MFS transporter</fullName>
    </submittedName>
</protein>
<gene>
    <name evidence="12" type="ORF">KV203_18035</name>
</gene>
<dbReference type="Pfam" id="PF00083">
    <property type="entry name" value="Sugar_tr"/>
    <property type="match status" value="1"/>
</dbReference>
<dbReference type="RefSeq" id="WP_066469441.1">
    <property type="nucleotide sequence ID" value="NZ_CBCRUZ010000005.1"/>
</dbReference>
<evidence type="ECO:0000313" key="12">
    <source>
        <dbReference type="EMBL" id="QXQ13674.1"/>
    </source>
</evidence>
<feature type="compositionally biased region" description="Basic and acidic residues" evidence="9">
    <location>
        <begin position="1"/>
        <end position="12"/>
    </location>
</feature>
<keyword evidence="5 10" id="KW-0812">Transmembrane</keyword>
<feature type="transmembrane region" description="Helical" evidence="10">
    <location>
        <begin position="319"/>
        <end position="338"/>
    </location>
</feature>
<dbReference type="PROSITE" id="PS50850">
    <property type="entry name" value="MFS"/>
    <property type="match status" value="1"/>
</dbReference>
<dbReference type="InterPro" id="IPR003663">
    <property type="entry name" value="Sugar/inositol_transpt"/>
</dbReference>
<keyword evidence="7 10" id="KW-0472">Membrane</keyword>
<dbReference type="InterPro" id="IPR036259">
    <property type="entry name" value="MFS_trans_sf"/>
</dbReference>
<dbReference type="InterPro" id="IPR050820">
    <property type="entry name" value="MFS_Sugar_Transporter"/>
</dbReference>
<dbReference type="InterPro" id="IPR047984">
    <property type="entry name" value="XylE-like"/>
</dbReference>
<reference evidence="12" key="1">
    <citation type="submission" date="2021-07" db="EMBL/GenBank/DDBJ databases">
        <title>Candidatus Kaistella beijingensis sp. nov. isolated from a municipal wastewater treatment plant is involved in sludge foaming.</title>
        <authorList>
            <person name="Song Y."/>
            <person name="Liu S.-J."/>
        </authorList>
    </citation>
    <scope>NUCLEOTIDE SEQUENCE</scope>
    <source>
        <strain evidence="12">DSM 43998</strain>
    </source>
</reference>
<feature type="transmembrane region" description="Helical" evidence="10">
    <location>
        <begin position="345"/>
        <end position="368"/>
    </location>
</feature>
<evidence type="ECO:0000256" key="4">
    <source>
        <dbReference type="ARBA" id="ARBA00022475"/>
    </source>
</evidence>
<feature type="transmembrane region" description="Helical" evidence="10">
    <location>
        <begin position="424"/>
        <end position="443"/>
    </location>
</feature>
<feature type="transmembrane region" description="Helical" evidence="10">
    <location>
        <begin position="65"/>
        <end position="85"/>
    </location>
</feature>
<feature type="transmembrane region" description="Helical" evidence="10">
    <location>
        <begin position="388"/>
        <end position="412"/>
    </location>
</feature>
<feature type="transmembrane region" description="Helical" evidence="10">
    <location>
        <begin position="455"/>
        <end position="474"/>
    </location>
</feature>
<organism evidence="12 13">
    <name type="scientific">Skermania pinensis</name>
    <dbReference type="NCBI Taxonomy" id="39122"/>
    <lineage>
        <taxon>Bacteria</taxon>
        <taxon>Bacillati</taxon>
        <taxon>Actinomycetota</taxon>
        <taxon>Actinomycetes</taxon>
        <taxon>Mycobacteriales</taxon>
        <taxon>Gordoniaceae</taxon>
        <taxon>Skermania</taxon>
    </lineage>
</organism>
<feature type="transmembrane region" description="Helical" evidence="10">
    <location>
        <begin position="156"/>
        <end position="178"/>
    </location>
</feature>
<dbReference type="PANTHER" id="PTHR48023:SF4">
    <property type="entry name" value="D-XYLOSE-PROTON SYMPORTER-LIKE 2"/>
    <property type="match status" value="1"/>
</dbReference>
<evidence type="ECO:0000256" key="2">
    <source>
        <dbReference type="ARBA" id="ARBA00010992"/>
    </source>
</evidence>